<evidence type="ECO:0000256" key="3">
    <source>
        <dbReference type="ARBA" id="ARBA00023163"/>
    </source>
</evidence>
<dbReference type="PROSITE" id="PS50977">
    <property type="entry name" value="HTH_TETR_2"/>
    <property type="match status" value="2"/>
</dbReference>
<keyword evidence="1" id="KW-0805">Transcription regulation</keyword>
<evidence type="ECO:0000313" key="7">
    <source>
        <dbReference type="Proteomes" id="UP001161064"/>
    </source>
</evidence>
<dbReference type="InterPro" id="IPR050109">
    <property type="entry name" value="HTH-type_TetR-like_transc_reg"/>
</dbReference>
<dbReference type="Gene3D" id="1.10.357.10">
    <property type="entry name" value="Tetracycline Repressor, domain 2"/>
    <property type="match status" value="2"/>
</dbReference>
<comment type="caution">
    <text evidence="6">The sequence shown here is derived from an EMBL/GenBank/DDBJ whole genome shotgun (WGS) entry which is preliminary data.</text>
</comment>
<evidence type="ECO:0000256" key="4">
    <source>
        <dbReference type="PROSITE-ProRule" id="PRU00335"/>
    </source>
</evidence>
<dbReference type="Pfam" id="PF00440">
    <property type="entry name" value="TetR_N"/>
    <property type="match status" value="2"/>
</dbReference>
<dbReference type="SUPFAM" id="SSF48498">
    <property type="entry name" value="Tetracyclin repressor-like, C-terminal domain"/>
    <property type="match status" value="1"/>
</dbReference>
<feature type="DNA-binding region" description="H-T-H motif" evidence="4">
    <location>
        <begin position="311"/>
        <end position="330"/>
    </location>
</feature>
<keyword evidence="7" id="KW-1185">Reference proteome</keyword>
<feature type="domain" description="HTH tetR-type" evidence="5">
    <location>
        <begin position="288"/>
        <end position="348"/>
    </location>
</feature>
<name>A0ABQ4PXQ1_9PROT</name>
<organism evidence="6 7">
    <name type="scientific">Candidatus Phycosocius spiralis</name>
    <dbReference type="NCBI Taxonomy" id="2815099"/>
    <lineage>
        <taxon>Bacteria</taxon>
        <taxon>Pseudomonadati</taxon>
        <taxon>Pseudomonadota</taxon>
        <taxon>Alphaproteobacteria</taxon>
        <taxon>Caulobacterales</taxon>
        <taxon>Caulobacterales incertae sedis</taxon>
        <taxon>Candidatus Phycosocius</taxon>
    </lineage>
</organism>
<proteinExistence type="predicted"/>
<dbReference type="EMBL" id="BPFZ01000010">
    <property type="protein sequence ID" value="GIU67449.1"/>
    <property type="molecule type" value="Genomic_DNA"/>
</dbReference>
<dbReference type="InterPro" id="IPR009057">
    <property type="entry name" value="Homeodomain-like_sf"/>
</dbReference>
<dbReference type="InterPro" id="IPR036271">
    <property type="entry name" value="Tet_transcr_reg_TetR-rel_C_sf"/>
</dbReference>
<sequence>MASKSRRIDDTTRSRRVLAAVLDEWAQFGITQAQVSRIAKRAGVSTATLYRLFPDRCALFRQAIQFGHDILFEVLTDCPAHPNPIRQLVEMVTRHGEIMNEHYVQQLFISQILLLLNTEMLEVTRDLLVTSQQRVKNYWYDVLSDLIKRDLIQGTSLEDLRLRLIGTIQAKTLGWFLQGHTRNAPNQGWRREAKFMVQNFFKLYATKKFVVSAARFNWEWELKECGHSDDYFKTLPGQAIKGTDALEVNYSLMGMMDPHLMDTQCVDDFFHREITNLLVKKGNRLDVTHRKVRIIAACLDESLTHGHHALSIPAVARRAGVSTATLYKLFPDDKTLYDESYALGQRLYLCWLSEDIAHPNPMYRLSALLARRIETFTRPSALRGVSALMCANASRSDRLAAHVARSDGQCEKQWRQHFERLKSEGYITGEVGWPMFQAWWGPVECKSYYKLFTTGELPTPRNSWFEECWRCLDDFMAIYATPHFHATRKKLNWDADLIAYHTDESADIAACG</sequence>
<dbReference type="PANTHER" id="PTHR30055">
    <property type="entry name" value="HTH-TYPE TRANSCRIPTIONAL REGULATOR RUTR"/>
    <property type="match status" value="1"/>
</dbReference>
<evidence type="ECO:0000313" key="6">
    <source>
        <dbReference type="EMBL" id="GIU67449.1"/>
    </source>
</evidence>
<feature type="domain" description="HTH tetR-type" evidence="5">
    <location>
        <begin position="11"/>
        <end position="71"/>
    </location>
</feature>
<evidence type="ECO:0000256" key="1">
    <source>
        <dbReference type="ARBA" id="ARBA00023015"/>
    </source>
</evidence>
<dbReference type="Proteomes" id="UP001161064">
    <property type="component" value="Unassembled WGS sequence"/>
</dbReference>
<keyword evidence="2 4" id="KW-0238">DNA-binding</keyword>
<dbReference type="PANTHER" id="PTHR30055:SF234">
    <property type="entry name" value="HTH-TYPE TRANSCRIPTIONAL REGULATOR BETI"/>
    <property type="match status" value="1"/>
</dbReference>
<protein>
    <recommendedName>
        <fullName evidence="5">HTH tetR-type domain-containing protein</fullName>
    </recommendedName>
</protein>
<reference evidence="6" key="2">
    <citation type="journal article" date="2023" name="ISME Commun">
        <title>Characterization of a bloom-associated alphaproteobacterial lineage, 'Candidatus Phycosocius': insights into freshwater algal-bacterial interactions.</title>
        <authorList>
            <person name="Tanabe Y."/>
            <person name="Yamaguchi H."/>
            <person name="Yoshida M."/>
            <person name="Kai A."/>
            <person name="Okazaki Y."/>
        </authorList>
    </citation>
    <scope>NUCLEOTIDE SEQUENCE</scope>
    <source>
        <strain evidence="6">BOTRYCO-1</strain>
    </source>
</reference>
<dbReference type="SUPFAM" id="SSF46689">
    <property type="entry name" value="Homeodomain-like"/>
    <property type="match status" value="2"/>
</dbReference>
<dbReference type="InterPro" id="IPR001647">
    <property type="entry name" value="HTH_TetR"/>
</dbReference>
<accession>A0ABQ4PXQ1</accession>
<feature type="DNA-binding region" description="H-T-H motif" evidence="4">
    <location>
        <begin position="34"/>
        <end position="53"/>
    </location>
</feature>
<evidence type="ECO:0000259" key="5">
    <source>
        <dbReference type="PROSITE" id="PS50977"/>
    </source>
</evidence>
<gene>
    <name evidence="6" type="ORF">PsB1_1603</name>
</gene>
<keyword evidence="3" id="KW-0804">Transcription</keyword>
<reference evidence="6" key="1">
    <citation type="submission" date="2021-05" db="EMBL/GenBank/DDBJ databases">
        <authorList>
            <person name="Tanabe Y."/>
        </authorList>
    </citation>
    <scope>NUCLEOTIDE SEQUENCE</scope>
    <source>
        <strain evidence="6">BOTRYCO-1</strain>
    </source>
</reference>
<evidence type="ECO:0000256" key="2">
    <source>
        <dbReference type="ARBA" id="ARBA00023125"/>
    </source>
</evidence>